<keyword evidence="1" id="KW-1133">Transmembrane helix</keyword>
<dbReference type="Proteomes" id="UP000694865">
    <property type="component" value="Unplaced"/>
</dbReference>
<gene>
    <name evidence="3" type="primary">LOC100366972</name>
</gene>
<evidence type="ECO:0000313" key="2">
    <source>
        <dbReference type="Proteomes" id="UP000694865"/>
    </source>
</evidence>
<dbReference type="GeneID" id="100366972"/>
<sequence>MTTNWFILYVLELSVCLLSVVSLAATIQVDPLNKVILLDISERNTDNDGPCMNDDDCSADEVCFTPIGTCESCLAWSSVGDTPQKCQDLFRTSAPPVVEARNTYSGPCISEKDCPLGDWCYSHIGTCESCKTLDKHPEDQKIHCADWIAARTSKEEERKTRLTIGLIVGSVIIVVIGIIVGIIFRCYILHKPKPIVVQEEQIDTV</sequence>
<protein>
    <submittedName>
        <fullName evidence="3">Uncharacterized protein LOC100366972</fullName>
    </submittedName>
</protein>
<organism evidence="2 3">
    <name type="scientific">Saccoglossus kowalevskii</name>
    <name type="common">Acorn worm</name>
    <dbReference type="NCBI Taxonomy" id="10224"/>
    <lineage>
        <taxon>Eukaryota</taxon>
        <taxon>Metazoa</taxon>
        <taxon>Hemichordata</taxon>
        <taxon>Enteropneusta</taxon>
        <taxon>Harrimaniidae</taxon>
        <taxon>Saccoglossus</taxon>
    </lineage>
</organism>
<feature type="transmembrane region" description="Helical" evidence="1">
    <location>
        <begin position="162"/>
        <end position="184"/>
    </location>
</feature>
<keyword evidence="1" id="KW-0812">Transmembrane</keyword>
<dbReference type="RefSeq" id="XP_002736878.1">
    <property type="nucleotide sequence ID" value="XM_002736832.2"/>
</dbReference>
<evidence type="ECO:0000313" key="3">
    <source>
        <dbReference type="RefSeq" id="XP_002736878.1"/>
    </source>
</evidence>
<accession>A0ABM0GT99</accession>
<name>A0ABM0GT99_SACKO</name>
<keyword evidence="1" id="KW-0472">Membrane</keyword>
<evidence type="ECO:0000256" key="1">
    <source>
        <dbReference type="SAM" id="Phobius"/>
    </source>
</evidence>
<proteinExistence type="predicted"/>
<reference evidence="3" key="1">
    <citation type="submission" date="2025-08" db="UniProtKB">
        <authorList>
            <consortium name="RefSeq"/>
        </authorList>
    </citation>
    <scope>IDENTIFICATION</scope>
    <source>
        <tissue evidence="3">Testes</tissue>
    </source>
</reference>
<keyword evidence="2" id="KW-1185">Reference proteome</keyword>
<feature type="transmembrane region" description="Helical" evidence="1">
    <location>
        <begin position="6"/>
        <end position="27"/>
    </location>
</feature>